<protein>
    <recommendedName>
        <fullName evidence="1">Linalool dehydratase/isomerase domain-containing protein</fullName>
    </recommendedName>
</protein>
<accession>A0A1A3GIK3</accession>
<dbReference type="Pfam" id="PF18566">
    <property type="entry name" value="Ldi"/>
    <property type="match status" value="1"/>
</dbReference>
<gene>
    <name evidence="2" type="ORF">A5630_08745</name>
</gene>
<proteinExistence type="predicted"/>
<dbReference type="Proteomes" id="UP000093898">
    <property type="component" value="Unassembled WGS sequence"/>
</dbReference>
<feature type="domain" description="Linalool dehydratase/isomerase" evidence="1">
    <location>
        <begin position="57"/>
        <end position="358"/>
    </location>
</feature>
<name>A0A1A3GIK3_MYCMU</name>
<comment type="caution">
    <text evidence="2">The sequence shown here is derived from an EMBL/GenBank/DDBJ whole genome shotgun (WGS) entry which is preliminary data.</text>
</comment>
<dbReference type="AlphaFoldDB" id="A0A1A3GIK3"/>
<evidence type="ECO:0000259" key="1">
    <source>
        <dbReference type="Pfam" id="PF18566"/>
    </source>
</evidence>
<reference evidence="3" key="1">
    <citation type="submission" date="2016-06" db="EMBL/GenBank/DDBJ databases">
        <authorList>
            <person name="Sutton G."/>
            <person name="Brinkac L."/>
            <person name="Sanka R."/>
            <person name="Adams M."/>
            <person name="Lau E."/>
            <person name="Garcia-Basteiro A."/>
            <person name="Lopez-Varela E."/>
            <person name="Palencia S."/>
        </authorList>
    </citation>
    <scope>NUCLEOTIDE SEQUENCE [LARGE SCALE GENOMIC DNA]</scope>
    <source>
        <strain evidence="3">1127319.6</strain>
    </source>
</reference>
<organism evidence="2 3">
    <name type="scientific">Mycolicibacterium mucogenicum</name>
    <name type="common">Mycobacterium mucogenicum</name>
    <dbReference type="NCBI Taxonomy" id="56689"/>
    <lineage>
        <taxon>Bacteria</taxon>
        <taxon>Bacillati</taxon>
        <taxon>Actinomycetota</taxon>
        <taxon>Actinomycetes</taxon>
        <taxon>Mycobacteriales</taxon>
        <taxon>Mycobacteriaceae</taxon>
        <taxon>Mycolicibacterium</taxon>
    </lineage>
</organism>
<evidence type="ECO:0000313" key="3">
    <source>
        <dbReference type="Proteomes" id="UP000093898"/>
    </source>
</evidence>
<sequence>MARETFTRPTASAIAPVVESSPEDLASLRYALDLALQPLDTFDGFTKIDQFREAALRYQLNSLGYALATSQYSRTPAFTGYLAEAQRNAITKMLDKRVWGYWAIENLWGNLRWNPDPVNWENVMLTGFFGVQVGMYESLNDDRYSRPGALAFEWNDRRSYRNSLTTLAESVHRNMRRSDWTLYPCEPNWTYTVCNTFGLNTMLIHDRLHGTQFAEEVAPGLRHAYDTEFTRPDGRIVGVRCERLGVSWNLWAGPVVQLTTAFWLNAGLPELAQRTWWIVRDQEIHDHGDRVGFAPSVTSRLDPGNYRLGNDAYGQAMIAMAAREMGDDTTAARAIAGLEDSGNAVTTNGARRYSALSTLGNLYALQSRFNRANGLHDLINCGAPAEWRTGPILAEAAYPDVLVAKAVTDGHALDLVLRPGAGPRRTTLRLERLVPHRDYRVRGAVDENLRASATGAATVIVDLHDRLEVSVVPDMA</sequence>
<dbReference type="EMBL" id="LZLC01000257">
    <property type="protein sequence ID" value="OBJ35872.1"/>
    <property type="molecule type" value="Genomic_DNA"/>
</dbReference>
<dbReference type="InterPro" id="IPR041411">
    <property type="entry name" value="Ldi"/>
</dbReference>
<evidence type="ECO:0000313" key="2">
    <source>
        <dbReference type="EMBL" id="OBJ35872.1"/>
    </source>
</evidence>